<name>A0A930BQE0_9RHOO</name>
<dbReference type="RefSeq" id="WP_027456959.1">
    <property type="nucleotide sequence ID" value="NZ_JARBJQ010000002.1"/>
</dbReference>
<dbReference type="EMBL" id="JABZMI010000001">
    <property type="protein sequence ID" value="MBF1163421.1"/>
    <property type="molecule type" value="Genomic_DNA"/>
</dbReference>
<evidence type="ECO:0000313" key="2">
    <source>
        <dbReference type="Proteomes" id="UP000718593"/>
    </source>
</evidence>
<proteinExistence type="predicted"/>
<reference evidence="1" key="1">
    <citation type="submission" date="2020-04" db="EMBL/GenBank/DDBJ databases">
        <title>Deep metagenomics examines the oral microbiome during advanced dental caries in children, revealing novel taxa and co-occurrences with host molecules.</title>
        <authorList>
            <person name="Baker J.L."/>
            <person name="Morton J.T."/>
            <person name="Dinis M."/>
            <person name="Alvarez R."/>
            <person name="Tran N.C."/>
            <person name="Knight R."/>
            <person name="Edlund A."/>
        </authorList>
    </citation>
    <scope>NUCLEOTIDE SEQUENCE</scope>
    <source>
        <strain evidence="1">JCVI_32_bin.24</strain>
    </source>
</reference>
<dbReference type="Pfam" id="PF14334">
    <property type="entry name" value="DUF4390"/>
    <property type="match status" value="1"/>
</dbReference>
<dbReference type="Proteomes" id="UP000718593">
    <property type="component" value="Unassembled WGS sequence"/>
</dbReference>
<gene>
    <name evidence="1" type="ORF">HXL68_00125</name>
</gene>
<accession>A0A930BQE0</accession>
<sequence>MASSTACSRSAPERRLAVCLRRWLLALLVLPFLAWAAEIEVTNPQLQPVDDGYVLSADFKFDLNPRLEEAVTKGVVLHFIADFELTRKRWYWLDEKLAARNQTYRLSYHALTRQYRLSTGGLHQSFTTLSEAVLVLSRLRNWLVIERSDKGVKPGETYDAAVRLRLDVAQLPRPFQITALGNKDWSLSSDWKSWPADLAPLPTAEAK</sequence>
<dbReference type="InterPro" id="IPR025500">
    <property type="entry name" value="DUF4390"/>
</dbReference>
<protein>
    <submittedName>
        <fullName evidence="1">DUF4390 domain-containing protein</fullName>
    </submittedName>
</protein>
<evidence type="ECO:0000313" key="1">
    <source>
        <dbReference type="EMBL" id="MBF1163421.1"/>
    </source>
</evidence>
<organism evidence="1 2">
    <name type="scientific">Dechloromonas agitata</name>
    <dbReference type="NCBI Taxonomy" id="73030"/>
    <lineage>
        <taxon>Bacteria</taxon>
        <taxon>Pseudomonadati</taxon>
        <taxon>Pseudomonadota</taxon>
        <taxon>Betaproteobacteria</taxon>
        <taxon>Rhodocyclales</taxon>
        <taxon>Azonexaceae</taxon>
        <taxon>Dechloromonas</taxon>
    </lineage>
</organism>
<dbReference type="AlphaFoldDB" id="A0A930BQE0"/>
<comment type="caution">
    <text evidence="1">The sequence shown here is derived from an EMBL/GenBank/DDBJ whole genome shotgun (WGS) entry which is preliminary data.</text>
</comment>